<reference evidence="2" key="2">
    <citation type="submission" date="2019-06" db="EMBL/GenBank/DDBJ databases">
        <title>Genomics analysis of Aphanomyces spp. identifies a new class of oomycete effector associated with host adaptation.</title>
        <authorList>
            <person name="Gaulin E."/>
        </authorList>
    </citation>
    <scope>NUCLEOTIDE SEQUENCE</scope>
    <source>
        <strain evidence="2">CBS 578.67</strain>
    </source>
</reference>
<dbReference type="EMBL" id="CAADRA010006964">
    <property type="protein sequence ID" value="VFT97615.1"/>
    <property type="molecule type" value="Genomic_DNA"/>
</dbReference>
<evidence type="ECO:0000313" key="2">
    <source>
        <dbReference type="EMBL" id="KAF0687328.1"/>
    </source>
</evidence>
<sequence length="756" mass="83786">MEDFTAAPNIRIKLHPHVDASMSSALRENLKQFGVYEFDIGPTSQTCVKINYSTFVRAMEGTPKALVEAEATPTADALPGSHFVCAFFFDYAIADAVWVINIDKADGSIFVDGERIAKIEYGVKLEHNQCVMLPGVLIGGRPITYVVEDPRCIERLGPSHHFDWDFQGTEEDIDFDVDEVEGMMTHGDHGTETKKRGDESTGDELTLGGIYLIRCRAFYRPTLPFTRSPFPLRHPQSNMSSCCKKAKLDAAPTYFDRLPADLVVHVAFWCPDVDTISAYLEVLGSRIHAQDGPLAHLDRLRMMRGMAALWPTLRLDECTGQARRHFEAIVGLYHTIDIVDNSVDGPWLRRHLQPTTAVALRYMPHHLNEMTHQWYEDMSTLRVTHVVWPSFACPVEPFLDVLPRFQHLTSLELDSLTLWGPDVSTPLTDDDATADDAQGDDDNEDDTTADSDDEDTAAAQTTLARVAAFVAQSKTLTTFSMIDAASGCALPRVTKDILMDMTRWLTTQPVRQIGLGVWKDVADDSLVTARFYTALFNSPTIEVLECRGIEAFNVDLPMALPNVRELRLFHNYAEPDDVDIAWLPSALVGSKVHLLQLSSIPISEATLTRLADALPHTNVKVLDIFLDFSRYIPGAVVCSMLQSPLVILSVFTGGYILSTNEARAIASVLHVNTTLRSLVLNRLGTIAGARVIIAAAFHPHKASPLGRLQLSGTFSLTVQDKKAMRNLARGPVQVRFPTSSSIFAKDPTFNADSLFE</sequence>
<feature type="region of interest" description="Disordered" evidence="1">
    <location>
        <begin position="427"/>
        <end position="457"/>
    </location>
</feature>
<dbReference type="Gene3D" id="3.80.10.10">
    <property type="entry name" value="Ribonuclease Inhibitor"/>
    <property type="match status" value="1"/>
</dbReference>
<proteinExistence type="predicted"/>
<dbReference type="InterPro" id="IPR032675">
    <property type="entry name" value="LRR_dom_sf"/>
</dbReference>
<evidence type="ECO:0000256" key="1">
    <source>
        <dbReference type="SAM" id="MobiDB-lite"/>
    </source>
</evidence>
<name>A0A485LHG8_9STRA</name>
<dbReference type="EMBL" id="VJMH01006938">
    <property type="protein sequence ID" value="KAF0687328.1"/>
    <property type="molecule type" value="Genomic_DNA"/>
</dbReference>
<accession>A0A485LHG8</accession>
<protein>
    <submittedName>
        <fullName evidence="3">Aste57867_20938 protein</fullName>
    </submittedName>
</protein>
<evidence type="ECO:0000313" key="3">
    <source>
        <dbReference type="EMBL" id="VFT97615.1"/>
    </source>
</evidence>
<dbReference type="SUPFAM" id="SSF52047">
    <property type="entry name" value="RNI-like"/>
    <property type="match status" value="1"/>
</dbReference>
<feature type="compositionally biased region" description="Acidic residues" evidence="1">
    <location>
        <begin position="428"/>
        <end position="456"/>
    </location>
</feature>
<dbReference type="AlphaFoldDB" id="A0A485LHG8"/>
<reference evidence="3 4" key="1">
    <citation type="submission" date="2019-03" db="EMBL/GenBank/DDBJ databases">
        <authorList>
            <person name="Gaulin E."/>
            <person name="Dumas B."/>
        </authorList>
    </citation>
    <scope>NUCLEOTIDE SEQUENCE [LARGE SCALE GENOMIC DNA]</scope>
    <source>
        <strain evidence="3">CBS 568.67</strain>
    </source>
</reference>
<evidence type="ECO:0000313" key="4">
    <source>
        <dbReference type="Proteomes" id="UP000332933"/>
    </source>
</evidence>
<keyword evidence="4" id="KW-1185">Reference proteome</keyword>
<dbReference type="Proteomes" id="UP000332933">
    <property type="component" value="Unassembled WGS sequence"/>
</dbReference>
<organism evidence="3 4">
    <name type="scientific">Aphanomyces stellatus</name>
    <dbReference type="NCBI Taxonomy" id="120398"/>
    <lineage>
        <taxon>Eukaryota</taxon>
        <taxon>Sar</taxon>
        <taxon>Stramenopiles</taxon>
        <taxon>Oomycota</taxon>
        <taxon>Saprolegniomycetes</taxon>
        <taxon>Saprolegniales</taxon>
        <taxon>Verrucalvaceae</taxon>
        <taxon>Aphanomyces</taxon>
    </lineage>
</organism>
<gene>
    <name evidence="3" type="primary">Aste57867_20938</name>
    <name evidence="2" type="ORF">As57867_020870</name>
    <name evidence="3" type="ORF">ASTE57867_20938</name>
</gene>